<evidence type="ECO:0000313" key="2">
    <source>
        <dbReference type="EMBL" id="CAB1414534.1"/>
    </source>
</evidence>
<protein>
    <submittedName>
        <fullName evidence="2">Uncharacterized protein</fullName>
    </submittedName>
</protein>
<evidence type="ECO:0000313" key="3">
    <source>
        <dbReference type="Proteomes" id="UP001153269"/>
    </source>
</evidence>
<proteinExistence type="predicted"/>
<name>A0A9N7TLX5_PLEPL</name>
<reference evidence="2" key="1">
    <citation type="submission" date="2020-03" db="EMBL/GenBank/DDBJ databases">
        <authorList>
            <person name="Weist P."/>
        </authorList>
    </citation>
    <scope>NUCLEOTIDE SEQUENCE</scope>
</reference>
<accession>A0A9N7TLX5</accession>
<gene>
    <name evidence="2" type="ORF">PLEPLA_LOCUS2243</name>
</gene>
<keyword evidence="3" id="KW-1185">Reference proteome</keyword>
<dbReference type="Proteomes" id="UP001153269">
    <property type="component" value="Unassembled WGS sequence"/>
</dbReference>
<evidence type="ECO:0000256" key="1">
    <source>
        <dbReference type="SAM" id="MobiDB-lite"/>
    </source>
</evidence>
<feature type="region of interest" description="Disordered" evidence="1">
    <location>
        <begin position="69"/>
        <end position="91"/>
    </location>
</feature>
<feature type="compositionally biased region" description="Polar residues" evidence="1">
    <location>
        <begin position="69"/>
        <end position="78"/>
    </location>
</feature>
<sequence>MADFLMYPSSTYVTAVWRMQEEIFRVTHARDNRKMPRTFRRWVVSGQSMEASAPGGVGCRRVLSLFKDSTPQSQNNKSLGFRKSNGGMPGTKGDEDFNVHDPKHLVRLPQSLRANVSVSLEALTEVSTVQSPRSQVDKKRGRKRQHILPSPAHCQMDQRKGLCLLPWLISSLICGECERNSGGGSLLRRGREMEVWLGRERGCGGKRAEENAERPSTGPVRALGIFPDGL</sequence>
<dbReference type="EMBL" id="CADEAL010000112">
    <property type="protein sequence ID" value="CAB1414534.1"/>
    <property type="molecule type" value="Genomic_DNA"/>
</dbReference>
<organism evidence="2 3">
    <name type="scientific">Pleuronectes platessa</name>
    <name type="common">European plaice</name>
    <dbReference type="NCBI Taxonomy" id="8262"/>
    <lineage>
        <taxon>Eukaryota</taxon>
        <taxon>Metazoa</taxon>
        <taxon>Chordata</taxon>
        <taxon>Craniata</taxon>
        <taxon>Vertebrata</taxon>
        <taxon>Euteleostomi</taxon>
        <taxon>Actinopterygii</taxon>
        <taxon>Neopterygii</taxon>
        <taxon>Teleostei</taxon>
        <taxon>Neoteleostei</taxon>
        <taxon>Acanthomorphata</taxon>
        <taxon>Carangaria</taxon>
        <taxon>Pleuronectiformes</taxon>
        <taxon>Pleuronectoidei</taxon>
        <taxon>Pleuronectidae</taxon>
        <taxon>Pleuronectes</taxon>
    </lineage>
</organism>
<dbReference type="AlphaFoldDB" id="A0A9N7TLX5"/>
<comment type="caution">
    <text evidence="2">The sequence shown here is derived from an EMBL/GenBank/DDBJ whole genome shotgun (WGS) entry which is preliminary data.</text>
</comment>